<name>A0A6C0EQ13_9ZZZZ</name>
<dbReference type="EMBL" id="MN738912">
    <property type="protein sequence ID" value="QHT30802.1"/>
    <property type="molecule type" value="Genomic_DNA"/>
</dbReference>
<organism evidence="2">
    <name type="scientific">viral metagenome</name>
    <dbReference type="NCBI Taxonomy" id="1070528"/>
    <lineage>
        <taxon>unclassified sequences</taxon>
        <taxon>metagenomes</taxon>
        <taxon>organismal metagenomes</taxon>
    </lineage>
</organism>
<feature type="compositionally biased region" description="Basic residues" evidence="1">
    <location>
        <begin position="31"/>
        <end position="46"/>
    </location>
</feature>
<reference evidence="2" key="1">
    <citation type="journal article" date="2020" name="Nature">
        <title>Giant virus diversity and host interactions through global metagenomics.</title>
        <authorList>
            <person name="Schulz F."/>
            <person name="Roux S."/>
            <person name="Paez-Espino D."/>
            <person name="Jungbluth S."/>
            <person name="Walsh D.A."/>
            <person name="Denef V.J."/>
            <person name="McMahon K.D."/>
            <person name="Konstantinidis K.T."/>
            <person name="Eloe-Fadrosh E.A."/>
            <person name="Kyrpides N.C."/>
            <person name="Woyke T."/>
        </authorList>
    </citation>
    <scope>NUCLEOTIDE SEQUENCE</scope>
    <source>
        <strain evidence="2">GVMAG-M-3300009151-50</strain>
    </source>
</reference>
<accession>A0A6C0EQ13</accession>
<evidence type="ECO:0000256" key="1">
    <source>
        <dbReference type="SAM" id="MobiDB-lite"/>
    </source>
</evidence>
<feature type="region of interest" description="Disordered" evidence="1">
    <location>
        <begin position="24"/>
        <end position="46"/>
    </location>
</feature>
<sequence>MQPPEAALFLEHWQKLDRVVQDTLKPVPVGGKKRTKRSKRTRRNKA</sequence>
<proteinExistence type="predicted"/>
<protein>
    <submittedName>
        <fullName evidence="2">Uncharacterized protein</fullName>
    </submittedName>
</protein>
<dbReference type="AlphaFoldDB" id="A0A6C0EQ13"/>
<evidence type="ECO:0000313" key="2">
    <source>
        <dbReference type="EMBL" id="QHT30802.1"/>
    </source>
</evidence>